<proteinExistence type="predicted"/>
<gene>
    <name evidence="1" type="ORF">ICHIAU1_05590</name>
</gene>
<dbReference type="Proteomes" id="UP000463961">
    <property type="component" value="Chromosome"/>
</dbReference>
<dbReference type="Pfam" id="PF20432">
    <property type="entry name" value="Xre-like-HTH"/>
    <property type="match status" value="1"/>
</dbReference>
<reference evidence="2" key="1">
    <citation type="submission" date="2020-01" db="EMBL/GenBank/DDBJ databases">
        <title>Phosphoaccumulans saitamaens gen. nov., sp. nov., a polyphosphate accumulating bacterium isolated from surface river water.</title>
        <authorList>
            <person name="Watanabe K."/>
            <person name="Suda W."/>
        </authorList>
    </citation>
    <scope>NUCLEOTIDE SEQUENCE [LARGE SCALE GENOMIC DNA]</scope>
    <source>
        <strain evidence="2">ICHIAU1</strain>
    </source>
</reference>
<protein>
    <submittedName>
        <fullName evidence="1">Uncharacterized protein</fullName>
    </submittedName>
</protein>
<keyword evidence="2" id="KW-1185">Reference proteome</keyword>
<dbReference type="InterPro" id="IPR046847">
    <property type="entry name" value="Xre-like_HTH"/>
</dbReference>
<dbReference type="AlphaFoldDB" id="A0A679IBZ6"/>
<organism evidence="1 2">
    <name type="scientific">Fluviibacter phosphoraccumulans</name>
    <dbReference type="NCBI Taxonomy" id="1751046"/>
    <lineage>
        <taxon>Bacteria</taxon>
        <taxon>Pseudomonadati</taxon>
        <taxon>Pseudomonadota</taxon>
        <taxon>Betaproteobacteria</taxon>
        <taxon>Rhodocyclales</taxon>
        <taxon>Fluviibacteraceae</taxon>
        <taxon>Fluviibacter</taxon>
    </lineage>
</organism>
<dbReference type="InterPro" id="IPR024467">
    <property type="entry name" value="Xre/MbcA/ParS-like_toxin-bd"/>
</dbReference>
<dbReference type="GO" id="GO:0003677">
    <property type="term" value="F:DNA binding"/>
    <property type="evidence" value="ECO:0007669"/>
    <property type="project" value="InterPro"/>
</dbReference>
<evidence type="ECO:0000313" key="1">
    <source>
        <dbReference type="EMBL" id="BBU68276.1"/>
    </source>
</evidence>
<dbReference type="EMBL" id="AP022345">
    <property type="protein sequence ID" value="BBU68276.1"/>
    <property type="molecule type" value="Genomic_DNA"/>
</dbReference>
<name>A0A679IBZ6_9RHOO</name>
<dbReference type="Pfam" id="PF09722">
    <property type="entry name" value="Xre_MbcA_ParS_C"/>
    <property type="match status" value="1"/>
</dbReference>
<accession>A0A679IBZ6</accession>
<evidence type="ECO:0000313" key="2">
    <source>
        <dbReference type="Proteomes" id="UP000463961"/>
    </source>
</evidence>
<sequence length="109" mass="12058">MAVSEVADRLGIGPTDTGDIVGLSQPTASRMLKGNYLLKEHSKEWELSAHLVRLYRALFSMVGGSDELASGWLRSSNKAFDSQKPIDLIKRVDGLLNVCEYLDAHRARI</sequence>